<evidence type="ECO:0000256" key="2">
    <source>
        <dbReference type="ARBA" id="ARBA00022729"/>
    </source>
</evidence>
<evidence type="ECO:0000313" key="6">
    <source>
        <dbReference type="Ensembl" id="ENSAPLP00020018526.1"/>
    </source>
</evidence>
<dbReference type="Proteomes" id="UP000694400">
    <property type="component" value="Chromosome 32"/>
</dbReference>
<dbReference type="GO" id="GO:0042110">
    <property type="term" value="P:T cell activation"/>
    <property type="evidence" value="ECO:0007669"/>
    <property type="project" value="TreeGrafter"/>
</dbReference>
<sequence>RCQLCQETVSLSTTADLSRNGGPAPSLGSLFRCLTAPGGYKGSWLRQGAAPSPQAQLSALPTAQVQASSSQVVGVVGGVVYLSPPPQTQTTTYHQSHWRYGSSLKIAINENGKGVQYPNGPFKDRLELFPNNTLKISSLLKNDSNTYRVYLEDVAGKEDTYRISLKVYDVVPKPTVRAIVNRDDPEHCNVTLECWVQLEDVTYEWMPPIRVMPVGSNSTNGTLPLSFNPSLETYTCRASNPVSSSSARLTRRHPCSWTGTGCTRWQNLGEMGGRWLPGVPGVRSLFPQAGAPRGGDRGAACSSPVVVPLGLLSHLCFPSASS</sequence>
<reference evidence="6" key="2">
    <citation type="submission" date="2025-08" db="UniProtKB">
        <authorList>
            <consortium name="Ensembl"/>
        </authorList>
    </citation>
    <scope>IDENTIFICATION</scope>
</reference>
<accession>A0A8B9TAS0</accession>
<feature type="domain" description="Ig-like" evidence="5">
    <location>
        <begin position="172"/>
        <end position="250"/>
    </location>
</feature>
<comment type="subcellular location">
    <subcellularLocation>
        <location evidence="1">Membrane</location>
    </subcellularLocation>
</comment>
<keyword evidence="2" id="KW-0732">Signal</keyword>
<keyword evidence="3" id="KW-0472">Membrane</keyword>
<dbReference type="AlphaFoldDB" id="A0A8B9TAS0"/>
<dbReference type="GO" id="GO:0009897">
    <property type="term" value="C:external side of plasma membrane"/>
    <property type="evidence" value="ECO:0007669"/>
    <property type="project" value="TreeGrafter"/>
</dbReference>
<reference evidence="6" key="3">
    <citation type="submission" date="2025-09" db="UniProtKB">
        <authorList>
            <consortium name="Ensembl"/>
        </authorList>
    </citation>
    <scope>IDENTIFICATION</scope>
</reference>
<dbReference type="InterPro" id="IPR015631">
    <property type="entry name" value="CD2/SLAM_rcpt"/>
</dbReference>
<dbReference type="PROSITE" id="PS50835">
    <property type="entry name" value="IG_LIKE"/>
    <property type="match status" value="1"/>
</dbReference>
<evidence type="ECO:0000313" key="7">
    <source>
        <dbReference type="Proteomes" id="UP000694400"/>
    </source>
</evidence>
<dbReference type="PANTHER" id="PTHR12080:SF18">
    <property type="entry name" value="SLAM FAMILY MEMBER 9"/>
    <property type="match status" value="1"/>
</dbReference>
<evidence type="ECO:0000256" key="4">
    <source>
        <dbReference type="ARBA" id="ARBA00023180"/>
    </source>
</evidence>
<protein>
    <recommendedName>
        <fullName evidence="5">Ig-like domain-containing protein</fullName>
    </recommendedName>
</protein>
<dbReference type="Gene3D" id="2.60.40.10">
    <property type="entry name" value="Immunoglobulins"/>
    <property type="match status" value="2"/>
</dbReference>
<proteinExistence type="predicted"/>
<keyword evidence="4" id="KW-0325">Glycoprotein</keyword>
<reference evidence="6" key="1">
    <citation type="submission" date="2019-08" db="EMBL/GenBank/DDBJ databases">
        <title>Three high-quality genomes provides insights into domestication of ducks.</title>
        <authorList>
            <person name="Hou Z.C."/>
            <person name="Zhu F."/>
            <person name="Yin Z.T."/>
            <person name="Zhang F."/>
        </authorList>
    </citation>
    <scope>NUCLEOTIDE SEQUENCE [LARGE SCALE GENOMIC DNA]</scope>
</reference>
<dbReference type="InterPro" id="IPR013783">
    <property type="entry name" value="Ig-like_fold"/>
</dbReference>
<evidence type="ECO:0000259" key="5">
    <source>
        <dbReference type="PROSITE" id="PS50835"/>
    </source>
</evidence>
<dbReference type="PANTHER" id="PTHR12080">
    <property type="entry name" value="SIGNALING LYMPHOCYTIC ACTIVATION MOLECULE"/>
    <property type="match status" value="1"/>
</dbReference>
<evidence type="ECO:0000256" key="3">
    <source>
        <dbReference type="ARBA" id="ARBA00023136"/>
    </source>
</evidence>
<dbReference type="Ensembl" id="ENSAPLT00020020030.1">
    <property type="protein sequence ID" value="ENSAPLP00020018526.1"/>
    <property type="gene ID" value="ENSAPLG00020013175.1"/>
</dbReference>
<dbReference type="SUPFAM" id="SSF48726">
    <property type="entry name" value="Immunoglobulin"/>
    <property type="match status" value="2"/>
</dbReference>
<dbReference type="InterPro" id="IPR036179">
    <property type="entry name" value="Ig-like_dom_sf"/>
</dbReference>
<organism evidence="6 7">
    <name type="scientific">Anas platyrhynchos</name>
    <name type="common">Mallard</name>
    <name type="synonym">Anas boschas</name>
    <dbReference type="NCBI Taxonomy" id="8839"/>
    <lineage>
        <taxon>Eukaryota</taxon>
        <taxon>Metazoa</taxon>
        <taxon>Chordata</taxon>
        <taxon>Craniata</taxon>
        <taxon>Vertebrata</taxon>
        <taxon>Euteleostomi</taxon>
        <taxon>Archelosauria</taxon>
        <taxon>Archosauria</taxon>
        <taxon>Dinosauria</taxon>
        <taxon>Saurischia</taxon>
        <taxon>Theropoda</taxon>
        <taxon>Coelurosauria</taxon>
        <taxon>Aves</taxon>
        <taxon>Neognathae</taxon>
        <taxon>Galloanserae</taxon>
        <taxon>Anseriformes</taxon>
        <taxon>Anatidae</taxon>
        <taxon>Anatinae</taxon>
        <taxon>Anas</taxon>
    </lineage>
</organism>
<evidence type="ECO:0000256" key="1">
    <source>
        <dbReference type="ARBA" id="ARBA00004370"/>
    </source>
</evidence>
<dbReference type="InterPro" id="IPR007110">
    <property type="entry name" value="Ig-like_dom"/>
</dbReference>
<name>A0A8B9TAS0_ANAPL</name>